<comment type="subunit">
    <text evidence="4">Homodimer.</text>
</comment>
<dbReference type="AlphaFoldDB" id="A0A6C7WR16"/>
<dbReference type="Gene3D" id="3.40.1280.10">
    <property type="match status" value="1"/>
</dbReference>
<comment type="subcellular location">
    <subcellularLocation>
        <location evidence="2">Cytoplasm</location>
    </subcellularLocation>
</comment>
<dbReference type="GO" id="GO:0052906">
    <property type="term" value="F:tRNA (guanine(37)-N1)-methyltransferase activity"/>
    <property type="evidence" value="ECO:0007669"/>
    <property type="project" value="UniProtKB-EC"/>
</dbReference>
<evidence type="ECO:0000256" key="3">
    <source>
        <dbReference type="ARBA" id="ARBA00007630"/>
    </source>
</evidence>
<dbReference type="Gene3D" id="1.10.1270.20">
    <property type="entry name" value="tRNA(m1g37)methyltransferase, domain 2"/>
    <property type="match status" value="1"/>
</dbReference>
<evidence type="ECO:0000256" key="11">
    <source>
        <dbReference type="ARBA" id="ARBA00022694"/>
    </source>
</evidence>
<evidence type="ECO:0000256" key="13">
    <source>
        <dbReference type="ARBA" id="ARBA00033392"/>
    </source>
</evidence>
<feature type="non-terminal residue" evidence="16">
    <location>
        <position position="1"/>
    </location>
</feature>
<keyword evidence="7" id="KW-0963">Cytoplasm</keyword>
<accession>A0A6C7WR16</accession>
<dbReference type="GO" id="GO:0002939">
    <property type="term" value="P:tRNA N1-guanine methylation"/>
    <property type="evidence" value="ECO:0007669"/>
    <property type="project" value="TreeGrafter"/>
</dbReference>
<dbReference type="PANTHER" id="PTHR46417:SF1">
    <property type="entry name" value="TRNA (GUANINE-N(1)-)-METHYLTRANSFERASE"/>
    <property type="match status" value="1"/>
</dbReference>
<keyword evidence="8 16" id="KW-0489">Methyltransferase</keyword>
<evidence type="ECO:0000256" key="7">
    <source>
        <dbReference type="ARBA" id="ARBA00022490"/>
    </source>
</evidence>
<dbReference type="InterPro" id="IPR023148">
    <property type="entry name" value="tRNA_m1G_MeTrfase_C_sf"/>
</dbReference>
<comment type="function">
    <text evidence="1">Specifically methylates guanosine-37 in various tRNAs.</text>
</comment>
<evidence type="ECO:0000256" key="9">
    <source>
        <dbReference type="ARBA" id="ARBA00022679"/>
    </source>
</evidence>
<evidence type="ECO:0000256" key="2">
    <source>
        <dbReference type="ARBA" id="ARBA00004496"/>
    </source>
</evidence>
<keyword evidence="11" id="KW-0819">tRNA processing</keyword>
<evidence type="ECO:0000256" key="4">
    <source>
        <dbReference type="ARBA" id="ARBA00011738"/>
    </source>
</evidence>
<dbReference type="GO" id="GO:0005829">
    <property type="term" value="C:cytosol"/>
    <property type="evidence" value="ECO:0007669"/>
    <property type="project" value="TreeGrafter"/>
</dbReference>
<dbReference type="InterPro" id="IPR002649">
    <property type="entry name" value="tRNA_m1G_MeTrfase_TrmD"/>
</dbReference>
<feature type="domain" description="tRNA methyltransferase TRMD/TRM10-type" evidence="15">
    <location>
        <begin position="1"/>
        <end position="169"/>
    </location>
</feature>
<reference evidence="16" key="1">
    <citation type="submission" date="2019-10" db="EMBL/GenBank/DDBJ databases">
        <authorList>
            <consortium name="NARMS: The National Antimicrobial Resistance Monitoring System"/>
        </authorList>
    </citation>
    <scope>NUCLEOTIDE SEQUENCE</scope>
    <source>
        <strain evidence="16">FSIS21925702</strain>
    </source>
</reference>
<evidence type="ECO:0000256" key="5">
    <source>
        <dbReference type="ARBA" id="ARBA00012807"/>
    </source>
</evidence>
<dbReference type="PANTHER" id="PTHR46417">
    <property type="entry name" value="TRNA (GUANINE-N(1)-)-METHYLTRANSFERASE"/>
    <property type="match status" value="1"/>
</dbReference>
<evidence type="ECO:0000256" key="10">
    <source>
        <dbReference type="ARBA" id="ARBA00022691"/>
    </source>
</evidence>
<dbReference type="InterPro" id="IPR016009">
    <property type="entry name" value="tRNA_MeTrfase_TRMD/TRM10"/>
</dbReference>
<name>A0A6C7WR16_CAMJU</name>
<dbReference type="Pfam" id="PF01746">
    <property type="entry name" value="tRNA_m1G_MT"/>
    <property type="match status" value="1"/>
</dbReference>
<dbReference type="EMBL" id="AAMIQP010000071">
    <property type="protein sequence ID" value="EDH7412604.1"/>
    <property type="molecule type" value="Genomic_DNA"/>
</dbReference>
<evidence type="ECO:0000256" key="12">
    <source>
        <dbReference type="ARBA" id="ARBA00029736"/>
    </source>
</evidence>
<proteinExistence type="inferred from homology"/>
<evidence type="ECO:0000259" key="15">
    <source>
        <dbReference type="Pfam" id="PF01746"/>
    </source>
</evidence>
<evidence type="ECO:0000256" key="14">
    <source>
        <dbReference type="ARBA" id="ARBA00047783"/>
    </source>
</evidence>
<dbReference type="InterPro" id="IPR029028">
    <property type="entry name" value="Alpha/beta_knot_MTases"/>
</dbReference>
<comment type="catalytic activity">
    <reaction evidence="14">
        <text>guanosine(37) in tRNA + S-adenosyl-L-methionine = N(1)-methylguanosine(37) in tRNA + S-adenosyl-L-homocysteine + H(+)</text>
        <dbReference type="Rhea" id="RHEA:36899"/>
        <dbReference type="Rhea" id="RHEA-COMP:10145"/>
        <dbReference type="Rhea" id="RHEA-COMP:10147"/>
        <dbReference type="ChEBI" id="CHEBI:15378"/>
        <dbReference type="ChEBI" id="CHEBI:57856"/>
        <dbReference type="ChEBI" id="CHEBI:59789"/>
        <dbReference type="ChEBI" id="CHEBI:73542"/>
        <dbReference type="ChEBI" id="CHEBI:74269"/>
        <dbReference type="EC" id="2.1.1.228"/>
    </reaction>
</comment>
<dbReference type="SUPFAM" id="SSF75217">
    <property type="entry name" value="alpha/beta knot"/>
    <property type="match status" value="1"/>
</dbReference>
<evidence type="ECO:0000256" key="8">
    <source>
        <dbReference type="ARBA" id="ARBA00022603"/>
    </source>
</evidence>
<protein>
    <recommendedName>
        <fullName evidence="6">tRNA (guanine-N(1)-)-methyltransferase</fullName>
        <ecNumber evidence="5">2.1.1.228</ecNumber>
    </recommendedName>
    <alternativeName>
        <fullName evidence="12">M1G-methyltransferase</fullName>
    </alternativeName>
    <alternativeName>
        <fullName evidence="13">tRNA [GM37] methyltransferase</fullName>
    </alternativeName>
</protein>
<organism evidence="16">
    <name type="scientific">Campylobacter jejuni</name>
    <dbReference type="NCBI Taxonomy" id="197"/>
    <lineage>
        <taxon>Bacteria</taxon>
        <taxon>Pseudomonadati</taxon>
        <taxon>Campylobacterota</taxon>
        <taxon>Epsilonproteobacteria</taxon>
        <taxon>Campylobacterales</taxon>
        <taxon>Campylobacteraceae</taxon>
        <taxon>Campylobacter</taxon>
    </lineage>
</organism>
<dbReference type="EC" id="2.1.1.228" evidence="5"/>
<evidence type="ECO:0000313" key="16">
    <source>
        <dbReference type="EMBL" id="EDH7412604.1"/>
    </source>
</evidence>
<keyword evidence="10" id="KW-0949">S-adenosyl-L-methionine</keyword>
<gene>
    <name evidence="16" type="ORF">GD389_05910</name>
</gene>
<comment type="caution">
    <text evidence="16">The sequence shown here is derived from an EMBL/GenBank/DDBJ whole genome shotgun (WGS) entry which is preliminary data.</text>
</comment>
<comment type="similarity">
    <text evidence="3">Belongs to the RNA methyltransferase TrmD family.</text>
</comment>
<keyword evidence="9 16" id="KW-0808">Transferase</keyword>
<evidence type="ECO:0000256" key="1">
    <source>
        <dbReference type="ARBA" id="ARBA00002634"/>
    </source>
</evidence>
<sequence length="176" mass="20235">GLLMQAEPMYEVLRSIQEKKENPYFIFLNPSGKTFNQKDAKRLSKKEHIVFVCGRYEGIDERVLEIFANEVFSIGDFILTGGELPALVMCDAILRNVNGVLGNMESLEEESFENNLLEAPAFSKPFIFEKKNKKFYTPSEFLKGNHARIASLKTTLASCKTKFFRPDLFLEHERKK</sequence>
<evidence type="ECO:0000256" key="6">
    <source>
        <dbReference type="ARBA" id="ARBA00014679"/>
    </source>
</evidence>
<dbReference type="InterPro" id="IPR029026">
    <property type="entry name" value="tRNA_m1G_MTases_N"/>
</dbReference>